<geneLocation type="plasmid" evidence="1 2">
    <name>megaplasmid</name>
</geneLocation>
<dbReference type="AlphaFoldDB" id="D3DY74"/>
<name>D3DY74_CUPMC</name>
<accession>D3DY74</accession>
<protein>
    <submittedName>
        <fullName evidence="1">Uncharacterized protein</fullName>
    </submittedName>
</protein>
<dbReference type="KEGG" id="rme:Rmet_6644"/>
<gene>
    <name evidence="1" type="ordered locus">Rmet_6644</name>
</gene>
<dbReference type="HOGENOM" id="CLU_2900987_0_0_4"/>
<reference evidence="2" key="1">
    <citation type="journal article" date="2010" name="PLoS ONE">
        <title>The complete genome sequence of Cupriavidus metallidurans strain CH34, a master survivalist in harsh and anthropogenic environments.</title>
        <authorList>
            <person name="Janssen P.J."/>
            <person name="Van Houdt R."/>
            <person name="Moors H."/>
            <person name="Monsieurs P."/>
            <person name="Morin N."/>
            <person name="Michaux A."/>
            <person name="Benotmane M.A."/>
            <person name="Leys N."/>
            <person name="Vallaeys T."/>
            <person name="Lapidus A."/>
            <person name="Monchy S."/>
            <person name="Medigue C."/>
            <person name="Taghavi S."/>
            <person name="McCorkle S."/>
            <person name="Dunn J."/>
            <person name="van der Lelie D."/>
            <person name="Mergeay M."/>
        </authorList>
    </citation>
    <scope>NUCLEOTIDE SEQUENCE [LARGE SCALE GENOMIC DNA]</scope>
    <source>
        <strain evidence="2">ATCC 43123 / DSM 2839 / NBRC 102507 / CH34</strain>
    </source>
</reference>
<organism evidence="1 2">
    <name type="scientific">Cupriavidus metallidurans (strain ATCC 43123 / DSM 2839 / NBRC 102507 / CH34)</name>
    <name type="common">Ralstonia metallidurans</name>
    <dbReference type="NCBI Taxonomy" id="266264"/>
    <lineage>
        <taxon>Bacteria</taxon>
        <taxon>Pseudomonadati</taxon>
        <taxon>Pseudomonadota</taxon>
        <taxon>Betaproteobacteria</taxon>
        <taxon>Burkholderiales</taxon>
        <taxon>Burkholderiaceae</taxon>
        <taxon>Cupriavidus</taxon>
    </lineage>
</organism>
<dbReference type="EMBL" id="CP000353">
    <property type="protein sequence ID" value="ADC45244.1"/>
    <property type="molecule type" value="Genomic_DNA"/>
</dbReference>
<keyword evidence="2" id="KW-1185">Reference proteome</keyword>
<keyword evidence="1" id="KW-0614">Plasmid</keyword>
<evidence type="ECO:0000313" key="2">
    <source>
        <dbReference type="Proteomes" id="UP000002429"/>
    </source>
</evidence>
<sequence>MGLRGGRIGCLPLAAHGWTAGGGSGQTAFLNYQMDEQVTGAWSRSVGAIWTINRSAGLLLER</sequence>
<proteinExistence type="predicted"/>
<dbReference type="Proteomes" id="UP000002429">
    <property type="component" value="Plasmid megaplasmid"/>
</dbReference>
<evidence type="ECO:0000313" key="1">
    <source>
        <dbReference type="EMBL" id="ADC45244.1"/>
    </source>
</evidence>